<evidence type="ECO:0000259" key="10">
    <source>
        <dbReference type="Pfam" id="PF20258"/>
    </source>
</evidence>
<comment type="caution">
    <text evidence="9">Lacks conserved residue(s) required for the propagation of feature annotation.</text>
</comment>
<evidence type="ECO:0000256" key="7">
    <source>
        <dbReference type="ARBA" id="ARBA00023157"/>
    </source>
</evidence>
<protein>
    <recommendedName>
        <fullName evidence="9">tRNA-specific 2-thiouridylase MnmA</fullName>
        <ecNumber evidence="9">2.8.1.13</ecNumber>
    </recommendedName>
</protein>
<feature type="binding site" evidence="9">
    <location>
        <begin position="8"/>
        <end position="15"/>
    </location>
    <ligand>
        <name>ATP</name>
        <dbReference type="ChEBI" id="CHEBI:30616"/>
    </ligand>
</feature>
<evidence type="ECO:0000256" key="3">
    <source>
        <dbReference type="ARBA" id="ARBA00022694"/>
    </source>
</evidence>
<comment type="function">
    <text evidence="9">Catalyzes the 2-thiolation of uridine at the wobble position (U34) of tRNA, leading to the formation of s(2)U34.</text>
</comment>
<comment type="subcellular location">
    <subcellularLocation>
        <location evidence="9">Cytoplasm</location>
    </subcellularLocation>
</comment>
<gene>
    <name evidence="9 12" type="primary">mnmA</name>
    <name evidence="12" type="ORF">J5W02_08140</name>
</gene>
<dbReference type="NCBIfam" id="TIGR00420">
    <property type="entry name" value="trmU"/>
    <property type="match status" value="1"/>
</dbReference>
<feature type="domain" description="tRNA-specific 2-thiouridylase MnmA-like C-terminal" evidence="10">
    <location>
        <begin position="280"/>
        <end position="354"/>
    </location>
</feature>
<evidence type="ECO:0000313" key="12">
    <source>
        <dbReference type="EMBL" id="MBW7572784.1"/>
    </source>
</evidence>
<dbReference type="PANTHER" id="PTHR11933">
    <property type="entry name" value="TRNA 5-METHYLAMINOMETHYL-2-THIOURIDYLATE -METHYLTRANSFERASE"/>
    <property type="match status" value="1"/>
</dbReference>
<dbReference type="PANTHER" id="PTHR11933:SF5">
    <property type="entry name" value="MITOCHONDRIAL TRNA-SPECIFIC 2-THIOURIDYLASE 1"/>
    <property type="match status" value="1"/>
</dbReference>
<comment type="similarity">
    <text evidence="9">Belongs to the MnmA/TRMU family.</text>
</comment>
<feature type="domain" description="tRNA-specific 2-thiouridylase MnmA-like central" evidence="11">
    <location>
        <begin position="209"/>
        <end position="271"/>
    </location>
</feature>
<feature type="region of interest" description="Interaction with tRNA" evidence="9">
    <location>
        <begin position="149"/>
        <end position="151"/>
    </location>
</feature>
<dbReference type="GO" id="GO:0103016">
    <property type="term" value="F:tRNA-uridine 2-sulfurtransferase activity"/>
    <property type="evidence" value="ECO:0007669"/>
    <property type="project" value="UniProtKB-EC"/>
</dbReference>
<proteinExistence type="inferred from homology"/>
<evidence type="ECO:0000256" key="4">
    <source>
        <dbReference type="ARBA" id="ARBA00022741"/>
    </source>
</evidence>
<keyword evidence="7" id="KW-1015">Disulfide bond</keyword>
<dbReference type="EMBL" id="JAGFNZ010000002">
    <property type="protein sequence ID" value="MBW7572784.1"/>
    <property type="molecule type" value="Genomic_DNA"/>
</dbReference>
<dbReference type="Gene3D" id="2.30.30.280">
    <property type="entry name" value="Adenine nucleotide alpha hydrolases-like domains"/>
    <property type="match status" value="1"/>
</dbReference>
<dbReference type="InterPro" id="IPR014729">
    <property type="entry name" value="Rossmann-like_a/b/a_fold"/>
</dbReference>
<dbReference type="Pfam" id="PF03054">
    <property type="entry name" value="tRNA_Me_trans"/>
    <property type="match status" value="1"/>
</dbReference>
<feature type="site" description="Interaction with tRNA" evidence="9">
    <location>
        <position position="128"/>
    </location>
</feature>
<evidence type="ECO:0000256" key="6">
    <source>
        <dbReference type="ARBA" id="ARBA00022884"/>
    </source>
</evidence>
<keyword evidence="13" id="KW-1185">Reference proteome</keyword>
<reference evidence="12 13" key="1">
    <citation type="submission" date="2021-03" db="EMBL/GenBank/DDBJ databases">
        <title>Caproiciproducens sp. nov. isolated from feces of cow.</title>
        <authorList>
            <person name="Choi J.-Y."/>
        </authorList>
    </citation>
    <scope>NUCLEOTIDE SEQUENCE [LARGE SCALE GENOMIC DNA]</scope>
    <source>
        <strain evidence="12 13">AGMB10547</strain>
    </source>
</reference>
<dbReference type="InterPro" id="IPR023382">
    <property type="entry name" value="MnmA-like_central_sf"/>
</dbReference>
<dbReference type="RefSeq" id="WP_219965163.1">
    <property type="nucleotide sequence ID" value="NZ_JAGFNZ010000002.1"/>
</dbReference>
<evidence type="ECO:0000256" key="2">
    <source>
        <dbReference type="ARBA" id="ARBA00022679"/>
    </source>
</evidence>
<dbReference type="Gene3D" id="3.40.50.620">
    <property type="entry name" value="HUPs"/>
    <property type="match status" value="1"/>
</dbReference>
<dbReference type="EC" id="2.8.1.13" evidence="9"/>
<dbReference type="InterPro" id="IPR046885">
    <property type="entry name" value="MnmA-like_C"/>
</dbReference>
<organism evidence="12 13">
    <name type="scientific">Caproiciproducens faecalis</name>
    <dbReference type="NCBI Taxonomy" id="2820301"/>
    <lineage>
        <taxon>Bacteria</taxon>
        <taxon>Bacillati</taxon>
        <taxon>Bacillota</taxon>
        <taxon>Clostridia</taxon>
        <taxon>Eubacteriales</taxon>
        <taxon>Acutalibacteraceae</taxon>
        <taxon>Caproiciproducens</taxon>
    </lineage>
</organism>
<evidence type="ECO:0000259" key="11">
    <source>
        <dbReference type="Pfam" id="PF20259"/>
    </source>
</evidence>
<dbReference type="InterPro" id="IPR004506">
    <property type="entry name" value="MnmA-like"/>
</dbReference>
<feature type="site" description="Interaction with tRNA" evidence="9">
    <location>
        <position position="338"/>
    </location>
</feature>
<dbReference type="CDD" id="cd01998">
    <property type="entry name" value="MnmA_TRMU-like"/>
    <property type="match status" value="1"/>
</dbReference>
<accession>A0ABS7DNA8</accession>
<keyword evidence="2 9" id="KW-0808">Transferase</keyword>
<comment type="catalytic activity">
    <reaction evidence="8 9">
        <text>S-sulfanyl-L-cysteinyl-[protein] + uridine(34) in tRNA + AH2 + ATP = 2-thiouridine(34) in tRNA + L-cysteinyl-[protein] + A + AMP + diphosphate + H(+)</text>
        <dbReference type="Rhea" id="RHEA:47032"/>
        <dbReference type="Rhea" id="RHEA-COMP:10131"/>
        <dbReference type="Rhea" id="RHEA-COMP:11726"/>
        <dbReference type="Rhea" id="RHEA-COMP:11727"/>
        <dbReference type="Rhea" id="RHEA-COMP:11728"/>
        <dbReference type="ChEBI" id="CHEBI:13193"/>
        <dbReference type="ChEBI" id="CHEBI:15378"/>
        <dbReference type="ChEBI" id="CHEBI:17499"/>
        <dbReference type="ChEBI" id="CHEBI:29950"/>
        <dbReference type="ChEBI" id="CHEBI:30616"/>
        <dbReference type="ChEBI" id="CHEBI:33019"/>
        <dbReference type="ChEBI" id="CHEBI:61963"/>
        <dbReference type="ChEBI" id="CHEBI:65315"/>
        <dbReference type="ChEBI" id="CHEBI:87170"/>
        <dbReference type="ChEBI" id="CHEBI:456215"/>
        <dbReference type="EC" id="2.8.1.13"/>
    </reaction>
</comment>
<evidence type="ECO:0000256" key="9">
    <source>
        <dbReference type="HAMAP-Rule" id="MF_00144"/>
    </source>
</evidence>
<keyword evidence="1 9" id="KW-0820">tRNA-binding</keyword>
<feature type="active site" description="Nucleophile" evidence="9">
    <location>
        <position position="103"/>
    </location>
</feature>
<keyword evidence="3 9" id="KW-0819">tRNA processing</keyword>
<dbReference type="Proteomes" id="UP000719942">
    <property type="component" value="Unassembled WGS sequence"/>
</dbReference>
<dbReference type="NCBIfam" id="NF001138">
    <property type="entry name" value="PRK00143.1"/>
    <property type="match status" value="1"/>
</dbReference>
<keyword evidence="6 9" id="KW-0694">RNA-binding</keyword>
<name>A0ABS7DNA8_9FIRM</name>
<evidence type="ECO:0000256" key="8">
    <source>
        <dbReference type="ARBA" id="ARBA00051542"/>
    </source>
</evidence>
<keyword evidence="4 9" id="KW-0547">Nucleotide-binding</keyword>
<dbReference type="Pfam" id="PF20258">
    <property type="entry name" value="tRNA_Me_trans_C"/>
    <property type="match status" value="1"/>
</dbReference>
<feature type="binding site" evidence="9">
    <location>
        <position position="34"/>
    </location>
    <ligand>
        <name>ATP</name>
        <dbReference type="ChEBI" id="CHEBI:30616"/>
    </ligand>
</feature>
<comment type="caution">
    <text evidence="12">The sequence shown here is derived from an EMBL/GenBank/DDBJ whole genome shotgun (WGS) entry which is preliminary data.</text>
</comment>
<keyword evidence="9" id="KW-0963">Cytoplasm</keyword>
<dbReference type="Gene3D" id="2.40.30.10">
    <property type="entry name" value="Translation factors"/>
    <property type="match status" value="1"/>
</dbReference>
<evidence type="ECO:0000313" key="13">
    <source>
        <dbReference type="Proteomes" id="UP000719942"/>
    </source>
</evidence>
<feature type="active site" description="Cysteine persulfide intermediate" evidence="9">
    <location>
        <position position="199"/>
    </location>
</feature>
<dbReference type="SUPFAM" id="SSF52402">
    <property type="entry name" value="Adenine nucleotide alpha hydrolases-like"/>
    <property type="match status" value="1"/>
</dbReference>
<dbReference type="InterPro" id="IPR046884">
    <property type="entry name" value="MnmA-like_central"/>
</dbReference>
<feature type="binding site" evidence="9">
    <location>
        <position position="127"/>
    </location>
    <ligand>
        <name>ATP</name>
        <dbReference type="ChEBI" id="CHEBI:30616"/>
    </ligand>
</feature>
<dbReference type="Pfam" id="PF20259">
    <property type="entry name" value="tRNA_Me_trans_M"/>
    <property type="match status" value="1"/>
</dbReference>
<evidence type="ECO:0000256" key="1">
    <source>
        <dbReference type="ARBA" id="ARBA00022555"/>
    </source>
</evidence>
<keyword evidence="5 9" id="KW-0067">ATP-binding</keyword>
<dbReference type="HAMAP" id="MF_00144">
    <property type="entry name" value="tRNA_thiouridyl_MnmA"/>
    <property type="match status" value="1"/>
</dbReference>
<feature type="region of interest" description="Interaction with tRNA" evidence="9">
    <location>
        <begin position="305"/>
        <end position="306"/>
    </location>
</feature>
<sequence length="357" mass="39199">MKKKVMLGMSGGVDSSVAALLLLREGYDVTGVTMRLRPDEYMCQSAAGGCCSLDDIDDARRVAYKLGIEHLVLNFTEVFERDVIDYFAAQYAAGLTPNPCIACNRHVKFNAMLRRAKELEFDYIATGHYAVIQQSPAGRWLLKKAPASKDQSYVLYSFTQDQLSRTLMPLGKYTKPEARAMAEEAGLPVAHKPDSQEICFVENNDYAGFIERYTGETAPAGEFVDQNGNVIGRHRGITHYTVGQRKGLGAAFGKPMYVTKIDTVHNRIILGEEGSQYASSLIAADLNFIPFDTLENEMDITAKVRYQAKPAKAKLVPLGAGKVRVDFEEAQRAVTPGQAVVFYDGDLVVGGGTIQAE</sequence>
<evidence type="ECO:0000256" key="5">
    <source>
        <dbReference type="ARBA" id="ARBA00022840"/>
    </source>
</evidence>